<evidence type="ECO:0000313" key="3">
    <source>
        <dbReference type="EMBL" id="MEQ7848265.1"/>
    </source>
</evidence>
<feature type="domain" description="DUF4350" evidence="2">
    <location>
        <begin position="39"/>
        <end position="203"/>
    </location>
</feature>
<gene>
    <name evidence="3" type="ORF">V6R90_13345</name>
</gene>
<keyword evidence="1" id="KW-0812">Transmembrane</keyword>
<dbReference type="RefSeq" id="WP_349804952.1">
    <property type="nucleotide sequence ID" value="NZ_JBEGDP010000015.1"/>
</dbReference>
<sequence length="367" mass="37079">MRRLRRHTSALVVATALALAVVVAVLLGGGARTTDPLDPDNPDPDGAQAVARVLADRGVQVEVARDAAALDAVDVDAGTTVVVTGTEALGRSTAEGLLRAAAPGRLVVVDARPGALDALGLAAEPVAVDPGDGLAAGCGTPALAGLVLATDTATAYDAPGCFGSGGRAVVAEVGGVTLLGAGQVLSNDQVLRADNAAVALRLLGQGQRLVWYVPSVGDLEGGDAVGLSGLVPRWVAPGLVLAVVVLLAVVLWRGRRLGRLSVEPLPVAVSAVETTLSRGRLYHHAADRGHAARALREAARRRGAARLRLPVGAGLDVVAEQVAARTGRSAADVARLLDPDSPAPGTDRDLIALAGALAELDREVRTP</sequence>
<reference evidence="3 4" key="1">
    <citation type="submission" date="2024-02" db="EMBL/GenBank/DDBJ databases">
        <title>Full genome sequence of Nocardioides kribbensis.</title>
        <authorList>
            <person name="Poletto B.L."/>
            <person name="Silva G."/>
            <person name="Galante D."/>
            <person name="Campos K.R."/>
            <person name="Santos M.B.N."/>
            <person name="Sacchi C.T."/>
        </authorList>
    </citation>
    <scope>NUCLEOTIDE SEQUENCE [LARGE SCALE GENOMIC DNA]</scope>
    <source>
        <strain evidence="3 4">O4R</strain>
    </source>
</reference>
<dbReference type="Pfam" id="PF14258">
    <property type="entry name" value="DUF4350"/>
    <property type="match status" value="1"/>
</dbReference>
<dbReference type="InterPro" id="IPR025646">
    <property type="entry name" value="DUF4350"/>
</dbReference>
<proteinExistence type="predicted"/>
<feature type="transmembrane region" description="Helical" evidence="1">
    <location>
        <begin position="234"/>
        <end position="252"/>
    </location>
</feature>
<keyword evidence="1" id="KW-0472">Membrane</keyword>
<comment type="caution">
    <text evidence="3">The sequence shown here is derived from an EMBL/GenBank/DDBJ whole genome shotgun (WGS) entry which is preliminary data.</text>
</comment>
<dbReference type="EMBL" id="JBEGDP010000015">
    <property type="protein sequence ID" value="MEQ7848265.1"/>
    <property type="molecule type" value="Genomic_DNA"/>
</dbReference>
<name>A0ABV1P0G9_9ACTN</name>
<evidence type="ECO:0000259" key="2">
    <source>
        <dbReference type="Pfam" id="PF14258"/>
    </source>
</evidence>
<protein>
    <submittedName>
        <fullName evidence="3">DUF4350 domain-containing protein</fullName>
    </submittedName>
</protein>
<accession>A0ABV1P0G9</accession>
<organism evidence="3 4">
    <name type="scientific">Nocardioides kribbensis</name>
    <dbReference type="NCBI Taxonomy" id="305517"/>
    <lineage>
        <taxon>Bacteria</taxon>
        <taxon>Bacillati</taxon>
        <taxon>Actinomycetota</taxon>
        <taxon>Actinomycetes</taxon>
        <taxon>Propionibacteriales</taxon>
        <taxon>Nocardioidaceae</taxon>
        <taxon>Nocardioides</taxon>
    </lineage>
</organism>
<dbReference type="Proteomes" id="UP001482520">
    <property type="component" value="Unassembled WGS sequence"/>
</dbReference>
<keyword evidence="1" id="KW-1133">Transmembrane helix</keyword>
<evidence type="ECO:0000256" key="1">
    <source>
        <dbReference type="SAM" id="Phobius"/>
    </source>
</evidence>
<evidence type="ECO:0000313" key="4">
    <source>
        <dbReference type="Proteomes" id="UP001482520"/>
    </source>
</evidence>
<keyword evidence="4" id="KW-1185">Reference proteome</keyword>